<dbReference type="RefSeq" id="WP_346750295.1">
    <property type="nucleotide sequence ID" value="NZ_JAUJEA010000001.1"/>
</dbReference>
<keyword evidence="2" id="KW-0805">Transcription regulation</keyword>
<dbReference type="InterPro" id="IPR039425">
    <property type="entry name" value="RNA_pol_sigma-70-like"/>
</dbReference>
<keyword evidence="4" id="KW-0804">Transcription</keyword>
<evidence type="ECO:0000256" key="4">
    <source>
        <dbReference type="ARBA" id="ARBA00023163"/>
    </source>
</evidence>
<name>A0ABT8KHS9_9BACT</name>
<evidence type="ECO:0000256" key="1">
    <source>
        <dbReference type="ARBA" id="ARBA00010641"/>
    </source>
</evidence>
<dbReference type="InterPro" id="IPR053812">
    <property type="entry name" value="HTH_Sigma70_ECF-like"/>
</dbReference>
<reference evidence="6" key="1">
    <citation type="submission" date="2023-06" db="EMBL/GenBank/DDBJ databases">
        <title>Genomic of Parafulvivirga corallium.</title>
        <authorList>
            <person name="Wang G."/>
        </authorList>
    </citation>
    <scope>NUCLEOTIDE SEQUENCE</scope>
    <source>
        <strain evidence="6">BMA10</strain>
    </source>
</reference>
<dbReference type="EMBL" id="JAUJEA010000001">
    <property type="protein sequence ID" value="MDN5200270.1"/>
    <property type="molecule type" value="Genomic_DNA"/>
</dbReference>
<organism evidence="6 7">
    <name type="scientific">Splendidivirga corallicola</name>
    <dbReference type="NCBI Taxonomy" id="3051826"/>
    <lineage>
        <taxon>Bacteria</taxon>
        <taxon>Pseudomonadati</taxon>
        <taxon>Bacteroidota</taxon>
        <taxon>Cytophagia</taxon>
        <taxon>Cytophagales</taxon>
        <taxon>Splendidivirgaceae</taxon>
        <taxon>Splendidivirga</taxon>
    </lineage>
</organism>
<dbReference type="NCBIfam" id="TIGR02937">
    <property type="entry name" value="sigma70-ECF"/>
    <property type="match status" value="1"/>
</dbReference>
<dbReference type="InterPro" id="IPR014284">
    <property type="entry name" value="RNA_pol_sigma-70_dom"/>
</dbReference>
<evidence type="ECO:0000256" key="3">
    <source>
        <dbReference type="ARBA" id="ARBA00023082"/>
    </source>
</evidence>
<dbReference type="Pfam" id="PF07638">
    <property type="entry name" value="Sigma70_ECF"/>
    <property type="match status" value="1"/>
</dbReference>
<dbReference type="InterPro" id="IPR013324">
    <property type="entry name" value="RNA_pol_sigma_r3/r4-like"/>
</dbReference>
<evidence type="ECO:0000313" key="7">
    <source>
        <dbReference type="Proteomes" id="UP001172082"/>
    </source>
</evidence>
<evidence type="ECO:0000313" key="6">
    <source>
        <dbReference type="EMBL" id="MDN5200270.1"/>
    </source>
</evidence>
<dbReference type="PANTHER" id="PTHR43133:SF46">
    <property type="entry name" value="RNA POLYMERASE SIGMA-70 FACTOR ECF SUBFAMILY"/>
    <property type="match status" value="1"/>
</dbReference>
<dbReference type="Proteomes" id="UP001172082">
    <property type="component" value="Unassembled WGS sequence"/>
</dbReference>
<keyword evidence="7" id="KW-1185">Reference proteome</keyword>
<dbReference type="Gene3D" id="1.10.10.10">
    <property type="entry name" value="Winged helix-like DNA-binding domain superfamily/Winged helix DNA-binding domain"/>
    <property type="match status" value="1"/>
</dbReference>
<gene>
    <name evidence="6" type="ORF">QQ008_02835</name>
</gene>
<dbReference type="InterPro" id="IPR013325">
    <property type="entry name" value="RNA_pol_sigma_r2"/>
</dbReference>
<dbReference type="PANTHER" id="PTHR43133">
    <property type="entry name" value="RNA POLYMERASE ECF-TYPE SIGMA FACTO"/>
    <property type="match status" value="1"/>
</dbReference>
<evidence type="ECO:0000259" key="5">
    <source>
        <dbReference type="Pfam" id="PF07638"/>
    </source>
</evidence>
<sequence>MKAKKALEKDIIRAIKEGDEEEVYFLYNQYKNEFVQWSKHKFSIEKDDALDIFQDVVIAFYENVKLGKLVELNHTLKTYLFAIGKNLIRNRLKFDGKFADLQEGFDQLTISDDFEQKIFQKEQHKFVIDLLTKLGEPCNAILKLFYFDGFSMEAIAKTLNYKNKEVAKTQKARCIKALRNTIYQRYGKIETT</sequence>
<keyword evidence="3" id="KW-0731">Sigma factor</keyword>
<comment type="similarity">
    <text evidence="1">Belongs to the sigma-70 factor family. ECF subfamily.</text>
</comment>
<comment type="caution">
    <text evidence="6">The sequence shown here is derived from an EMBL/GenBank/DDBJ whole genome shotgun (WGS) entry which is preliminary data.</text>
</comment>
<dbReference type="SUPFAM" id="SSF88946">
    <property type="entry name" value="Sigma2 domain of RNA polymerase sigma factors"/>
    <property type="match status" value="1"/>
</dbReference>
<dbReference type="Gene3D" id="1.10.1740.10">
    <property type="match status" value="1"/>
</dbReference>
<proteinExistence type="inferred from homology"/>
<feature type="domain" description="RNA polymerase sigma-70 ECF-like HTH" evidence="5">
    <location>
        <begin position="10"/>
        <end position="168"/>
    </location>
</feature>
<evidence type="ECO:0000256" key="2">
    <source>
        <dbReference type="ARBA" id="ARBA00023015"/>
    </source>
</evidence>
<dbReference type="SUPFAM" id="SSF88659">
    <property type="entry name" value="Sigma3 and sigma4 domains of RNA polymerase sigma factors"/>
    <property type="match status" value="1"/>
</dbReference>
<dbReference type="InterPro" id="IPR036388">
    <property type="entry name" value="WH-like_DNA-bd_sf"/>
</dbReference>
<accession>A0ABT8KHS9</accession>
<protein>
    <submittedName>
        <fullName evidence="6">Sigma-70 family RNA polymerase sigma factor</fullName>
    </submittedName>
</protein>